<dbReference type="PANTHER" id="PTHR30537:SF5">
    <property type="entry name" value="HTH-TYPE TRANSCRIPTIONAL ACTIVATOR TTDR-RELATED"/>
    <property type="match status" value="1"/>
</dbReference>
<dbReference type="Gene3D" id="3.40.190.290">
    <property type="match status" value="1"/>
</dbReference>
<dbReference type="InterPro" id="IPR000847">
    <property type="entry name" value="LysR_HTH_N"/>
</dbReference>
<gene>
    <name evidence="6" type="ORF">FCL38_24130</name>
</gene>
<dbReference type="InterPro" id="IPR005119">
    <property type="entry name" value="LysR_subst-bd"/>
</dbReference>
<dbReference type="InterPro" id="IPR058163">
    <property type="entry name" value="LysR-type_TF_proteobact-type"/>
</dbReference>
<evidence type="ECO:0000256" key="3">
    <source>
        <dbReference type="ARBA" id="ARBA00023125"/>
    </source>
</evidence>
<feature type="domain" description="HTH lysR-type" evidence="5">
    <location>
        <begin position="13"/>
        <end position="70"/>
    </location>
</feature>
<evidence type="ECO:0000256" key="1">
    <source>
        <dbReference type="ARBA" id="ARBA00009437"/>
    </source>
</evidence>
<proteinExistence type="inferred from homology"/>
<keyword evidence="3" id="KW-0238">DNA-binding</keyword>
<keyword evidence="7" id="KW-1185">Reference proteome</keyword>
<keyword evidence="4" id="KW-0804">Transcription</keyword>
<evidence type="ECO:0000256" key="2">
    <source>
        <dbReference type="ARBA" id="ARBA00023015"/>
    </source>
</evidence>
<dbReference type="CDD" id="cd08422">
    <property type="entry name" value="PBP2_CrgA_like"/>
    <property type="match status" value="1"/>
</dbReference>
<name>A0ABX5UP38_9BURK</name>
<evidence type="ECO:0000256" key="4">
    <source>
        <dbReference type="ARBA" id="ARBA00023163"/>
    </source>
</evidence>
<evidence type="ECO:0000259" key="5">
    <source>
        <dbReference type="PROSITE" id="PS50931"/>
    </source>
</evidence>
<dbReference type="Pfam" id="PF03466">
    <property type="entry name" value="LysR_substrate"/>
    <property type="match status" value="1"/>
</dbReference>
<dbReference type="PROSITE" id="PS50931">
    <property type="entry name" value="HTH_LYSR"/>
    <property type="match status" value="1"/>
</dbReference>
<dbReference type="Pfam" id="PF00126">
    <property type="entry name" value="HTH_1"/>
    <property type="match status" value="1"/>
</dbReference>
<protein>
    <submittedName>
        <fullName evidence="6">LysR family transcriptional regulator</fullName>
    </submittedName>
</protein>
<dbReference type="Gene3D" id="1.10.10.10">
    <property type="entry name" value="Winged helix-like DNA-binding domain superfamily/Winged helix DNA-binding domain"/>
    <property type="match status" value="1"/>
</dbReference>
<dbReference type="SUPFAM" id="SSF46785">
    <property type="entry name" value="Winged helix' DNA-binding domain"/>
    <property type="match status" value="1"/>
</dbReference>
<comment type="similarity">
    <text evidence="1">Belongs to the LysR transcriptional regulatory family.</text>
</comment>
<dbReference type="InterPro" id="IPR036390">
    <property type="entry name" value="WH_DNA-bd_sf"/>
</dbReference>
<keyword evidence="2" id="KW-0805">Transcription regulation</keyword>
<reference evidence="6 7" key="1">
    <citation type="submission" date="2019-05" db="EMBL/GenBank/DDBJ databases">
        <title>Draft Genome Sequences of Six Type Strains of the Genus Massilia.</title>
        <authorList>
            <person name="Miess H."/>
            <person name="Frediansyhah A."/>
            <person name="Gross H."/>
        </authorList>
    </citation>
    <scope>NUCLEOTIDE SEQUENCE [LARGE SCALE GENOMIC DNA]</scope>
    <source>
        <strain evidence="6 7">DSMZ 26121</strain>
    </source>
</reference>
<dbReference type="PANTHER" id="PTHR30537">
    <property type="entry name" value="HTH-TYPE TRANSCRIPTIONAL REGULATOR"/>
    <property type="match status" value="1"/>
</dbReference>
<dbReference type="InterPro" id="IPR036388">
    <property type="entry name" value="WH-like_DNA-bd_sf"/>
</dbReference>
<dbReference type="EMBL" id="CP040017">
    <property type="protein sequence ID" value="QCP13183.1"/>
    <property type="molecule type" value="Genomic_DNA"/>
</dbReference>
<sequence>MTKIHSSGEPVTIQLSELEVFLAAVETGSFSAAGRRLALSPSAVSKLVSRLEDRLDVRLFHRTPRMLTPTDTGRVLYEEGQEIFAALSSAENAVLSCSGTVSGTLRVHSMVSFAKHQLAPVIGEFLARYPKLRVEFHLTNEPVDFVEQRIDVSIQGGPLPDSSLVARRLLDSPWIVCAAPAYLARHGTPQTPDDLARHNCINFSHRADWNLWPVMQEDGPRMVTAKGNLGANQGDMLLALARQGLGLVRLARFHVGDDLAAGLLVPVLTAFQPPGQEPLYLAWQSRKHLSPRVRVFLEYMQEKFSTGAQPDERVATQRPAAQPAG</sequence>
<dbReference type="Proteomes" id="UP000298763">
    <property type="component" value="Chromosome"/>
</dbReference>
<evidence type="ECO:0000313" key="6">
    <source>
        <dbReference type="EMBL" id="QCP13183.1"/>
    </source>
</evidence>
<evidence type="ECO:0000313" key="7">
    <source>
        <dbReference type="Proteomes" id="UP000298763"/>
    </source>
</evidence>
<organism evidence="6 7">
    <name type="scientific">Pseudoduganella umbonata</name>
    <dbReference type="NCBI Taxonomy" id="864828"/>
    <lineage>
        <taxon>Bacteria</taxon>
        <taxon>Pseudomonadati</taxon>
        <taxon>Pseudomonadota</taxon>
        <taxon>Betaproteobacteria</taxon>
        <taxon>Burkholderiales</taxon>
        <taxon>Oxalobacteraceae</taxon>
        <taxon>Telluria group</taxon>
        <taxon>Pseudoduganella</taxon>
    </lineage>
</organism>
<dbReference type="SUPFAM" id="SSF53850">
    <property type="entry name" value="Periplasmic binding protein-like II"/>
    <property type="match status" value="1"/>
</dbReference>
<accession>A0ABX5UP38</accession>